<feature type="domain" description="HTH araC/xylS-type" evidence="6">
    <location>
        <begin position="178"/>
        <end position="277"/>
    </location>
</feature>
<protein>
    <submittedName>
        <fullName evidence="7">AraC family transcriptional regulator</fullName>
    </submittedName>
</protein>
<keyword evidence="4" id="KW-0804">Transcription</keyword>
<keyword evidence="1" id="KW-0805">Transcription regulation</keyword>
<evidence type="ECO:0000313" key="7">
    <source>
        <dbReference type="EMBL" id="MCJ0973162.1"/>
    </source>
</evidence>
<dbReference type="InterPro" id="IPR020449">
    <property type="entry name" value="Tscrpt_reg_AraC-type_HTH"/>
</dbReference>
<evidence type="ECO:0000256" key="5">
    <source>
        <dbReference type="ARBA" id="ARBA00037345"/>
    </source>
</evidence>
<dbReference type="Gene3D" id="1.10.10.60">
    <property type="entry name" value="Homeodomain-like"/>
    <property type="match status" value="2"/>
</dbReference>
<dbReference type="PRINTS" id="PR00032">
    <property type="entry name" value="HTHARAC"/>
</dbReference>
<dbReference type="SUPFAM" id="SSF46689">
    <property type="entry name" value="Homeodomain-like"/>
    <property type="match status" value="2"/>
</dbReference>
<dbReference type="InterPro" id="IPR009057">
    <property type="entry name" value="Homeodomain-like_sf"/>
</dbReference>
<proteinExistence type="predicted"/>
<dbReference type="GO" id="GO:0043565">
    <property type="term" value="F:sequence-specific DNA binding"/>
    <property type="evidence" value="ECO:0007669"/>
    <property type="project" value="InterPro"/>
</dbReference>
<dbReference type="PANTHER" id="PTHR46796">
    <property type="entry name" value="HTH-TYPE TRANSCRIPTIONAL ACTIVATOR RHAS-RELATED"/>
    <property type="match status" value="1"/>
</dbReference>
<evidence type="ECO:0000259" key="6">
    <source>
        <dbReference type="PROSITE" id="PS01124"/>
    </source>
</evidence>
<dbReference type="InterPro" id="IPR018060">
    <property type="entry name" value="HTH_AraC"/>
</dbReference>
<evidence type="ECO:0000313" key="8">
    <source>
        <dbReference type="Proteomes" id="UP001139682"/>
    </source>
</evidence>
<dbReference type="RefSeq" id="WP_243605327.1">
    <property type="nucleotide sequence ID" value="NZ_JALGRD010000003.1"/>
</dbReference>
<dbReference type="InterPro" id="IPR050204">
    <property type="entry name" value="AraC_XylS_family_regulators"/>
</dbReference>
<organism evidence="7 8">
    <name type="scientific">Stutzerimonas marianensis</name>
    <dbReference type="NCBI Taxonomy" id="2929513"/>
    <lineage>
        <taxon>Bacteria</taxon>
        <taxon>Pseudomonadati</taxon>
        <taxon>Pseudomonadota</taxon>
        <taxon>Gammaproteobacteria</taxon>
        <taxon>Pseudomonadales</taxon>
        <taxon>Pseudomonadaceae</taxon>
        <taxon>Stutzerimonas</taxon>
    </lineage>
</organism>
<keyword evidence="2" id="KW-0238">DNA-binding</keyword>
<dbReference type="GO" id="GO:0003700">
    <property type="term" value="F:DNA-binding transcription factor activity"/>
    <property type="evidence" value="ECO:0007669"/>
    <property type="project" value="InterPro"/>
</dbReference>
<comment type="caution">
    <text evidence="7">The sequence shown here is derived from an EMBL/GenBank/DDBJ whole genome shotgun (WGS) entry which is preliminary data.</text>
</comment>
<evidence type="ECO:0000256" key="4">
    <source>
        <dbReference type="ARBA" id="ARBA00023163"/>
    </source>
</evidence>
<accession>A0A9X2AU17</accession>
<dbReference type="Pfam" id="PF12833">
    <property type="entry name" value="HTH_18"/>
    <property type="match status" value="1"/>
</dbReference>
<gene>
    <name evidence="7" type="ORF">MST27_07235</name>
</gene>
<dbReference type="InterPro" id="IPR037923">
    <property type="entry name" value="HTH-like"/>
</dbReference>
<dbReference type="Proteomes" id="UP001139682">
    <property type="component" value="Unassembled WGS sequence"/>
</dbReference>
<evidence type="ECO:0000256" key="3">
    <source>
        <dbReference type="ARBA" id="ARBA00023159"/>
    </source>
</evidence>
<comment type="function">
    <text evidence="5">Regulatory protein of the TOL plasmid xyl operons. XylS activates the xylXYZLTEGFJQKIH operon required for the degradation of toluene, m-xylene and p-xylene.</text>
</comment>
<dbReference type="SMART" id="SM00342">
    <property type="entry name" value="HTH_ARAC"/>
    <property type="match status" value="1"/>
</dbReference>
<dbReference type="PANTHER" id="PTHR46796:SF2">
    <property type="entry name" value="TRANSCRIPTIONAL REGULATORY PROTEIN"/>
    <property type="match status" value="1"/>
</dbReference>
<dbReference type="EMBL" id="JALGRD010000003">
    <property type="protein sequence ID" value="MCJ0973162.1"/>
    <property type="molecule type" value="Genomic_DNA"/>
</dbReference>
<keyword evidence="3" id="KW-0010">Activator</keyword>
<dbReference type="AlphaFoldDB" id="A0A9X2AU17"/>
<sequence>MSTAQRVFHGKFGRVALLDMDRPLVTHSHHECHVLIKASGADTFFNVNGRQVPLTDRSAVLVNAWQPHYYDFQPGAAQTQILALYIEPAWLADAQQSLALSAHPGFFSQPSIELSSKNRTMADQLIAEACSVGLVPRERIEFLLFDFLIELIEDYSQWKQLRRLGAQVRQGFRDARIRRACDYLQTHLDDPDCLTNAAQAAGLSRAHFFTLFRQDTGMTPTLVVNDARMRRAFIWLEHERSGTLGQLAELLGFSEQGHFTRFFRQHIGASPSQYRRVVDSYDACDGSIIDCSLPTRLSK</sequence>
<name>A0A9X2AU17_9GAMM</name>
<evidence type="ECO:0000256" key="1">
    <source>
        <dbReference type="ARBA" id="ARBA00023015"/>
    </source>
</evidence>
<dbReference type="SUPFAM" id="SSF51215">
    <property type="entry name" value="Regulatory protein AraC"/>
    <property type="match status" value="1"/>
</dbReference>
<dbReference type="InterPro" id="IPR003313">
    <property type="entry name" value="AraC-bd"/>
</dbReference>
<evidence type="ECO:0000256" key="2">
    <source>
        <dbReference type="ARBA" id="ARBA00023125"/>
    </source>
</evidence>
<reference evidence="7" key="1">
    <citation type="submission" date="2022-03" db="EMBL/GenBank/DDBJ databases">
        <title>Pseudomonas marianensis sp. nov., a marine bacterium isolated from deep-sea sediments of the Mariana Trench.</title>
        <authorList>
            <person name="Wei Y."/>
        </authorList>
    </citation>
    <scope>NUCLEOTIDE SEQUENCE</scope>
    <source>
        <strain evidence="7">PS1</strain>
    </source>
</reference>
<dbReference type="PROSITE" id="PS01124">
    <property type="entry name" value="HTH_ARAC_FAMILY_2"/>
    <property type="match status" value="1"/>
</dbReference>
<dbReference type="Pfam" id="PF02311">
    <property type="entry name" value="AraC_binding"/>
    <property type="match status" value="1"/>
</dbReference>
<keyword evidence="8" id="KW-1185">Reference proteome</keyword>